<evidence type="ECO:0000259" key="4">
    <source>
        <dbReference type="Pfam" id="PF07631"/>
    </source>
</evidence>
<evidence type="ECO:0000259" key="3">
    <source>
        <dbReference type="Pfam" id="PF07627"/>
    </source>
</evidence>
<evidence type="ECO:0000313" key="7">
    <source>
        <dbReference type="EMBL" id="MBK1875299.1"/>
    </source>
</evidence>
<dbReference type="InterPro" id="IPR013036">
    <property type="entry name" value="DUF1587"/>
</dbReference>
<name>A0A934VP93_9BACT</name>
<dbReference type="InterPro" id="IPR011429">
    <property type="entry name" value="Cyt_c_Planctomycete-type"/>
</dbReference>
<comment type="caution">
    <text evidence="7">The sequence shown here is derived from an EMBL/GenBank/DDBJ whole genome shotgun (WGS) entry which is preliminary data.</text>
</comment>
<reference evidence="7" key="1">
    <citation type="submission" date="2021-01" db="EMBL/GenBank/DDBJ databases">
        <title>Modified the classification status of verrucomicrobia.</title>
        <authorList>
            <person name="Feng X."/>
        </authorList>
    </citation>
    <scope>NUCLEOTIDE SEQUENCE</scope>
    <source>
        <strain evidence="7">KCTC 13126</strain>
    </source>
</reference>
<dbReference type="InterPro" id="IPR013043">
    <property type="entry name" value="DUF1595"/>
</dbReference>
<dbReference type="Pfam" id="PF07624">
    <property type="entry name" value="PSD2"/>
    <property type="match status" value="1"/>
</dbReference>
<organism evidence="7 8">
    <name type="scientific">Pelagicoccus mobilis</name>
    <dbReference type="NCBI Taxonomy" id="415221"/>
    <lineage>
        <taxon>Bacteria</taxon>
        <taxon>Pseudomonadati</taxon>
        <taxon>Verrucomicrobiota</taxon>
        <taxon>Opitutia</taxon>
        <taxon>Puniceicoccales</taxon>
        <taxon>Pelagicoccaceae</taxon>
        <taxon>Pelagicoccus</taxon>
    </lineage>
</organism>
<feature type="domain" description="DUF1587" evidence="2">
    <location>
        <begin position="125"/>
        <end position="187"/>
    </location>
</feature>
<dbReference type="RefSeq" id="WP_200353514.1">
    <property type="nucleotide sequence ID" value="NZ_JAENIL010000001.1"/>
</dbReference>
<evidence type="ECO:0000259" key="1">
    <source>
        <dbReference type="Pfam" id="PF07624"/>
    </source>
</evidence>
<protein>
    <submittedName>
        <fullName evidence="7">DUF1592 domain-containing protein</fullName>
    </submittedName>
</protein>
<dbReference type="Pfam" id="PF07627">
    <property type="entry name" value="PSCyt3"/>
    <property type="match status" value="1"/>
</dbReference>
<evidence type="ECO:0000259" key="6">
    <source>
        <dbReference type="Pfam" id="PF07637"/>
    </source>
</evidence>
<accession>A0A934VP93</accession>
<feature type="domain" description="DUF1585" evidence="1">
    <location>
        <begin position="721"/>
        <end position="790"/>
    </location>
</feature>
<evidence type="ECO:0000313" key="8">
    <source>
        <dbReference type="Proteomes" id="UP000617628"/>
    </source>
</evidence>
<proteinExistence type="predicted"/>
<dbReference type="EMBL" id="JAENIL010000001">
    <property type="protein sequence ID" value="MBK1875299.1"/>
    <property type="molecule type" value="Genomic_DNA"/>
</dbReference>
<dbReference type="Pfam" id="PF07635">
    <property type="entry name" value="PSCyt1"/>
    <property type="match status" value="1"/>
</dbReference>
<dbReference type="Pfam" id="PF07637">
    <property type="entry name" value="PSD5"/>
    <property type="match status" value="1"/>
</dbReference>
<dbReference type="InterPro" id="IPR011478">
    <property type="entry name" value="DUF1585"/>
</dbReference>
<feature type="domain" description="DUF1592" evidence="4">
    <location>
        <begin position="463"/>
        <end position="588"/>
    </location>
</feature>
<keyword evidence="8" id="KW-1185">Reference proteome</keyword>
<feature type="domain" description="Cytochrome C Planctomycete-type" evidence="5">
    <location>
        <begin position="42"/>
        <end position="89"/>
    </location>
</feature>
<feature type="domain" description="DUF1595" evidence="6">
    <location>
        <begin position="400"/>
        <end position="454"/>
    </location>
</feature>
<dbReference type="Pfam" id="PF07631">
    <property type="entry name" value="PSD4"/>
    <property type="match status" value="1"/>
</dbReference>
<dbReference type="AlphaFoldDB" id="A0A934VP93"/>
<dbReference type="InterPro" id="IPR013042">
    <property type="entry name" value="DUF1592"/>
</dbReference>
<sequence>MLSWSNSFRVGSIGLVLLGGGSAYSSIGDYEHSVAPFIEEHCVKCHGEEKQKGDVRLDDLAWDFNDGSNAVAWQDISDMLIIGDMPPEEEERPPEGEISKVVELIDTQLRRAAEAQQGGGRIEIRRLSHSALDNTVRDLLGIEQLLSENLPADAEFEGFENLAMTLDANPELVLKLQDNVRRLAAIALSSGEDPRQNLIFEADDLGHGRSVELRDGFVNTASGRDRNAAIWPCGYVVPEDGLYRVRIRTFAGDNRWELEEKGIEYRYTKQDYNESMAKQKRRSPDDTRLAAIVAIQAEEARPQDSGTLPGRRVGYFYSEKDVAWDTVDVRLKKGENIMIQYASAANLQAPPYAIVEGKRMLVAEILHVGELQIEGPLMESWPTKAYAGLLNSDVDLGGRVSGFLEEAFRRPVLESTVSIYTELFLNGVEQGLSDEEAMRNLLEAVLCSPRFLFNYDRGDGEDAWGLANRLSYFLWNSAPDNELREAAGAGSLLSPEEVGRQAERMLKDPRLERFVHDFTAQWLGLKDIELMRPDPKLYRNYEPLLEGLMAEESREFFLHVLQENLPLTAFLDSDFVVINERLAKHYDIPDVVGDYFREVGISEDSPRGGLLGQASILKLTSNGTRTSPVVRGVWVLENVLGAPPSPPPADVPPIEPDVRGTTTIREMLAKHREVETCNSCHRKIDPWGFGLEQFDAVGAFRSEYRNGQDVYSKGTVSNGFFDGVTEMKSILLERSQQFYRALTEKLFTHALGHPLSFDERIVADDIADRNLAEGLGFRDLILDICRSHLFMNTGKSKDESRILHSSID</sequence>
<evidence type="ECO:0000259" key="5">
    <source>
        <dbReference type="Pfam" id="PF07635"/>
    </source>
</evidence>
<evidence type="ECO:0000259" key="2">
    <source>
        <dbReference type="Pfam" id="PF07626"/>
    </source>
</evidence>
<gene>
    <name evidence="7" type="ORF">JIN87_00395</name>
</gene>
<dbReference type="Proteomes" id="UP000617628">
    <property type="component" value="Unassembled WGS sequence"/>
</dbReference>
<feature type="domain" description="DUF1588" evidence="3">
    <location>
        <begin position="607"/>
        <end position="703"/>
    </location>
</feature>
<dbReference type="InterPro" id="IPR013039">
    <property type="entry name" value="DUF1588"/>
</dbReference>
<dbReference type="Pfam" id="PF07626">
    <property type="entry name" value="PSD3"/>
    <property type="match status" value="1"/>
</dbReference>